<evidence type="ECO:0000313" key="1">
    <source>
        <dbReference type="EMBL" id="KAF1960109.1"/>
    </source>
</evidence>
<keyword evidence="2" id="KW-1185">Reference proteome</keyword>
<proteinExistence type="predicted"/>
<name>A0A6A5U806_9PLEO</name>
<protein>
    <submittedName>
        <fullName evidence="1">Uncharacterized protein</fullName>
    </submittedName>
</protein>
<dbReference type="Proteomes" id="UP000800035">
    <property type="component" value="Unassembled WGS sequence"/>
</dbReference>
<gene>
    <name evidence="1" type="ORF">CC80DRAFT_285164</name>
</gene>
<dbReference type="AlphaFoldDB" id="A0A6A5U806"/>
<reference evidence="1" key="1">
    <citation type="journal article" date="2020" name="Stud. Mycol.">
        <title>101 Dothideomycetes genomes: a test case for predicting lifestyles and emergence of pathogens.</title>
        <authorList>
            <person name="Haridas S."/>
            <person name="Albert R."/>
            <person name="Binder M."/>
            <person name="Bloem J."/>
            <person name="Labutti K."/>
            <person name="Salamov A."/>
            <person name="Andreopoulos B."/>
            <person name="Baker S."/>
            <person name="Barry K."/>
            <person name="Bills G."/>
            <person name="Bluhm B."/>
            <person name="Cannon C."/>
            <person name="Castanera R."/>
            <person name="Culley D."/>
            <person name="Daum C."/>
            <person name="Ezra D."/>
            <person name="Gonzalez J."/>
            <person name="Henrissat B."/>
            <person name="Kuo A."/>
            <person name="Liang C."/>
            <person name="Lipzen A."/>
            <person name="Lutzoni F."/>
            <person name="Magnuson J."/>
            <person name="Mondo S."/>
            <person name="Nolan M."/>
            <person name="Ohm R."/>
            <person name="Pangilinan J."/>
            <person name="Park H.-J."/>
            <person name="Ramirez L."/>
            <person name="Alfaro M."/>
            <person name="Sun H."/>
            <person name="Tritt A."/>
            <person name="Yoshinaga Y."/>
            <person name="Zwiers L.-H."/>
            <person name="Turgeon B."/>
            <person name="Goodwin S."/>
            <person name="Spatafora J."/>
            <person name="Crous P."/>
            <person name="Grigoriev I."/>
        </authorList>
    </citation>
    <scope>NUCLEOTIDE SEQUENCE</scope>
    <source>
        <strain evidence="1">CBS 675.92</strain>
    </source>
</reference>
<evidence type="ECO:0000313" key="2">
    <source>
        <dbReference type="Proteomes" id="UP000800035"/>
    </source>
</evidence>
<dbReference type="EMBL" id="ML976983">
    <property type="protein sequence ID" value="KAF1960109.1"/>
    <property type="molecule type" value="Genomic_DNA"/>
</dbReference>
<accession>A0A6A5U806</accession>
<sequence>MKKENGLSAPRKCKNLIEIRVTTRKDDLPALDSPLYHHHCLEAASHPRLKRAEPHASYR</sequence>
<organism evidence="1 2">
    <name type="scientific">Byssothecium circinans</name>
    <dbReference type="NCBI Taxonomy" id="147558"/>
    <lineage>
        <taxon>Eukaryota</taxon>
        <taxon>Fungi</taxon>
        <taxon>Dikarya</taxon>
        <taxon>Ascomycota</taxon>
        <taxon>Pezizomycotina</taxon>
        <taxon>Dothideomycetes</taxon>
        <taxon>Pleosporomycetidae</taxon>
        <taxon>Pleosporales</taxon>
        <taxon>Massarineae</taxon>
        <taxon>Massarinaceae</taxon>
        <taxon>Byssothecium</taxon>
    </lineage>
</organism>